<reference evidence="7 8" key="1">
    <citation type="journal article" date="2016" name="Nat. Commun.">
        <title>Thousands of microbial genomes shed light on interconnected biogeochemical processes in an aquifer system.</title>
        <authorList>
            <person name="Anantharaman K."/>
            <person name="Brown C.T."/>
            <person name="Hug L.A."/>
            <person name="Sharon I."/>
            <person name="Castelle C.J."/>
            <person name="Probst A.J."/>
            <person name="Thomas B.C."/>
            <person name="Singh A."/>
            <person name="Wilkins M.J."/>
            <person name="Karaoz U."/>
            <person name="Brodie E.L."/>
            <person name="Williams K.H."/>
            <person name="Hubbard S.S."/>
            <person name="Banfield J.F."/>
        </authorList>
    </citation>
    <scope>NUCLEOTIDE SEQUENCE [LARGE SCALE GENOMIC DNA]</scope>
</reference>
<feature type="domain" description="Serine hydroxymethyltransferase-like" evidence="6">
    <location>
        <begin position="15"/>
        <end position="336"/>
    </location>
</feature>
<evidence type="ECO:0000259" key="6">
    <source>
        <dbReference type="Pfam" id="PF00464"/>
    </source>
</evidence>
<dbReference type="Gene3D" id="3.40.640.10">
    <property type="entry name" value="Type I PLP-dependent aspartate aminotransferase-like (Major domain)"/>
    <property type="match status" value="1"/>
</dbReference>
<accession>A0A1F5YBT4</accession>
<evidence type="ECO:0000313" key="7">
    <source>
        <dbReference type="EMBL" id="OGF97623.1"/>
    </source>
</evidence>
<protein>
    <recommendedName>
        <fullName evidence="6">Serine hydroxymethyltransferase-like domain-containing protein</fullName>
    </recommendedName>
</protein>
<dbReference type="EMBL" id="MFIW01000073">
    <property type="protein sequence ID" value="OGF97623.1"/>
    <property type="molecule type" value="Genomic_DNA"/>
</dbReference>
<dbReference type="InterPro" id="IPR049943">
    <property type="entry name" value="Ser_HO-MeTrfase-like"/>
</dbReference>
<comment type="caution">
    <text evidence="7">The sequence shown here is derived from an EMBL/GenBank/DDBJ whole genome shotgun (WGS) entry which is preliminary data.</text>
</comment>
<name>A0A1F5YBT4_9BACT</name>
<proteinExistence type="inferred from homology"/>
<dbReference type="InterPro" id="IPR015421">
    <property type="entry name" value="PyrdxlP-dep_Trfase_major"/>
</dbReference>
<dbReference type="GO" id="GO:0006730">
    <property type="term" value="P:one-carbon metabolic process"/>
    <property type="evidence" value="ECO:0007669"/>
    <property type="project" value="UniProtKB-KW"/>
</dbReference>
<evidence type="ECO:0000256" key="1">
    <source>
        <dbReference type="ARBA" id="ARBA00001933"/>
    </source>
</evidence>
<dbReference type="InterPro" id="IPR015424">
    <property type="entry name" value="PyrdxlP-dep_Trfase"/>
</dbReference>
<dbReference type="GO" id="GO:0019264">
    <property type="term" value="P:glycine biosynthetic process from serine"/>
    <property type="evidence" value="ECO:0007669"/>
    <property type="project" value="TreeGrafter"/>
</dbReference>
<organism evidence="7 8">
    <name type="scientific">Candidatus Glassbacteria bacterium RBG_16_58_8</name>
    <dbReference type="NCBI Taxonomy" id="1817866"/>
    <lineage>
        <taxon>Bacteria</taxon>
        <taxon>Candidatus Glassiibacteriota</taxon>
    </lineage>
</organism>
<dbReference type="GO" id="GO:0046653">
    <property type="term" value="P:tetrahydrofolate metabolic process"/>
    <property type="evidence" value="ECO:0007669"/>
    <property type="project" value="TreeGrafter"/>
</dbReference>
<keyword evidence="5" id="KW-0663">Pyridoxal phosphate</keyword>
<evidence type="ECO:0000313" key="8">
    <source>
        <dbReference type="Proteomes" id="UP000179034"/>
    </source>
</evidence>
<comment type="cofactor">
    <cofactor evidence="1">
        <name>pyridoxal 5'-phosphate</name>
        <dbReference type="ChEBI" id="CHEBI:597326"/>
    </cofactor>
</comment>
<dbReference type="Proteomes" id="UP000179034">
    <property type="component" value="Unassembled WGS sequence"/>
</dbReference>
<sequence length="350" mass="39248">MPKLEEKMRDLARRVAENNRFRQRECFNLIPSETTPSLLVKCCEISDPSGRYAEHRTMKGREIYFYQGIDFIREIEEELKGELSAFFSAPLVEVRPISGQMANEVVFKGIVKYLSAGKKASGMHRMRSAMNNNLTLGGHLSAQPMGSLFNFVEIDPSTGKDRVIHFPVRHDDPYSIDADEMVSLIRQERPDLVIFGKSMFLYPEPVQAAAEAVRSMDPGPIIMYDMAHVLGLYGAFQRPLEEGADIVTGSTHKTFFGPQRGVIVSNLGPDGPKGQLWREIVNRPFPGSTSNHHLGTLLALLVATCEMNTFRDEYQRQVIRNAQAFAGALSREGIQVEGDPARGYTRTHQV</sequence>
<comment type="similarity">
    <text evidence="2">Belongs to the SHMT family.</text>
</comment>
<dbReference type="Gene3D" id="3.90.1150.10">
    <property type="entry name" value="Aspartate Aminotransferase, domain 1"/>
    <property type="match status" value="1"/>
</dbReference>
<keyword evidence="4" id="KW-0808">Transferase</keyword>
<dbReference type="AlphaFoldDB" id="A0A1F5YBT4"/>
<dbReference type="PROSITE" id="PS00096">
    <property type="entry name" value="SHMT"/>
    <property type="match status" value="1"/>
</dbReference>
<gene>
    <name evidence="7" type="ORF">A2Z06_03445</name>
</gene>
<dbReference type="InterPro" id="IPR039429">
    <property type="entry name" value="SHMT-like_dom"/>
</dbReference>
<evidence type="ECO:0000256" key="5">
    <source>
        <dbReference type="ARBA" id="ARBA00022898"/>
    </source>
</evidence>
<dbReference type="PANTHER" id="PTHR11680">
    <property type="entry name" value="SERINE HYDROXYMETHYLTRANSFERASE"/>
    <property type="match status" value="1"/>
</dbReference>
<dbReference type="GO" id="GO:0004372">
    <property type="term" value="F:glycine hydroxymethyltransferase activity"/>
    <property type="evidence" value="ECO:0007669"/>
    <property type="project" value="TreeGrafter"/>
</dbReference>
<dbReference type="PANTHER" id="PTHR11680:SF35">
    <property type="entry name" value="SERINE HYDROXYMETHYLTRANSFERASE 1"/>
    <property type="match status" value="1"/>
</dbReference>
<dbReference type="InterPro" id="IPR019798">
    <property type="entry name" value="Ser_HO-MeTrfase_PLP_BS"/>
</dbReference>
<evidence type="ECO:0000256" key="3">
    <source>
        <dbReference type="ARBA" id="ARBA00022563"/>
    </source>
</evidence>
<dbReference type="GO" id="GO:0030170">
    <property type="term" value="F:pyridoxal phosphate binding"/>
    <property type="evidence" value="ECO:0007669"/>
    <property type="project" value="InterPro"/>
</dbReference>
<evidence type="ECO:0000256" key="4">
    <source>
        <dbReference type="ARBA" id="ARBA00022679"/>
    </source>
</evidence>
<dbReference type="GO" id="GO:0005737">
    <property type="term" value="C:cytoplasm"/>
    <property type="evidence" value="ECO:0007669"/>
    <property type="project" value="TreeGrafter"/>
</dbReference>
<feature type="non-terminal residue" evidence="7">
    <location>
        <position position="350"/>
    </location>
</feature>
<evidence type="ECO:0000256" key="2">
    <source>
        <dbReference type="ARBA" id="ARBA00006376"/>
    </source>
</evidence>
<dbReference type="Pfam" id="PF00464">
    <property type="entry name" value="SHMT"/>
    <property type="match status" value="1"/>
</dbReference>
<keyword evidence="3" id="KW-0554">One-carbon metabolism</keyword>
<dbReference type="SUPFAM" id="SSF53383">
    <property type="entry name" value="PLP-dependent transferases"/>
    <property type="match status" value="1"/>
</dbReference>
<dbReference type="InterPro" id="IPR015422">
    <property type="entry name" value="PyrdxlP-dep_Trfase_small"/>
</dbReference>